<gene>
    <name evidence="1" type="ORF">HPB52_022863</name>
</gene>
<evidence type="ECO:0000313" key="2">
    <source>
        <dbReference type="Proteomes" id="UP000821837"/>
    </source>
</evidence>
<protein>
    <submittedName>
        <fullName evidence="1">Uncharacterized protein</fullName>
    </submittedName>
</protein>
<dbReference type="Gene3D" id="3.30.420.10">
    <property type="entry name" value="Ribonuclease H-like superfamily/Ribonuclease H"/>
    <property type="match status" value="1"/>
</dbReference>
<comment type="caution">
    <text evidence="1">The sequence shown here is derived from an EMBL/GenBank/DDBJ whole genome shotgun (WGS) entry which is preliminary data.</text>
</comment>
<reference evidence="1" key="2">
    <citation type="submission" date="2021-09" db="EMBL/GenBank/DDBJ databases">
        <authorList>
            <person name="Jia N."/>
            <person name="Wang J."/>
            <person name="Shi W."/>
            <person name="Du L."/>
            <person name="Sun Y."/>
            <person name="Zhan W."/>
            <person name="Jiang J."/>
            <person name="Wang Q."/>
            <person name="Zhang B."/>
            <person name="Ji P."/>
            <person name="Sakyi L.B."/>
            <person name="Cui X."/>
            <person name="Yuan T."/>
            <person name="Jiang B."/>
            <person name="Yang W."/>
            <person name="Lam T.T.-Y."/>
            <person name="Chang Q."/>
            <person name="Ding S."/>
            <person name="Wang X."/>
            <person name="Zhu J."/>
            <person name="Ruan X."/>
            <person name="Zhao L."/>
            <person name="Wei J."/>
            <person name="Que T."/>
            <person name="Du C."/>
            <person name="Cheng J."/>
            <person name="Dai P."/>
            <person name="Han X."/>
            <person name="Huang E."/>
            <person name="Gao Y."/>
            <person name="Liu J."/>
            <person name="Shao H."/>
            <person name="Ye R."/>
            <person name="Li L."/>
            <person name="Wei W."/>
            <person name="Wang X."/>
            <person name="Wang C."/>
            <person name="Huo Q."/>
            <person name="Li W."/>
            <person name="Guo W."/>
            <person name="Chen H."/>
            <person name="Chen S."/>
            <person name="Zhou L."/>
            <person name="Zhou L."/>
            <person name="Ni X."/>
            <person name="Tian J."/>
            <person name="Zhou Y."/>
            <person name="Sheng Y."/>
            <person name="Liu T."/>
            <person name="Pan Y."/>
            <person name="Xia L."/>
            <person name="Li J."/>
            <person name="Zhao F."/>
            <person name="Cao W."/>
        </authorList>
    </citation>
    <scope>NUCLEOTIDE SEQUENCE</scope>
    <source>
        <strain evidence="1">Rsan-2018</strain>
        <tissue evidence="1">Larvae</tissue>
    </source>
</reference>
<proteinExistence type="predicted"/>
<dbReference type="InterPro" id="IPR036397">
    <property type="entry name" value="RNaseH_sf"/>
</dbReference>
<reference evidence="1" key="1">
    <citation type="journal article" date="2020" name="Cell">
        <title>Large-Scale Comparative Analyses of Tick Genomes Elucidate Their Genetic Diversity and Vector Capacities.</title>
        <authorList>
            <consortium name="Tick Genome and Microbiome Consortium (TIGMIC)"/>
            <person name="Jia N."/>
            <person name="Wang J."/>
            <person name="Shi W."/>
            <person name="Du L."/>
            <person name="Sun Y."/>
            <person name="Zhan W."/>
            <person name="Jiang J.F."/>
            <person name="Wang Q."/>
            <person name="Zhang B."/>
            <person name="Ji P."/>
            <person name="Bell-Sakyi L."/>
            <person name="Cui X.M."/>
            <person name="Yuan T.T."/>
            <person name="Jiang B.G."/>
            <person name="Yang W.F."/>
            <person name="Lam T.T."/>
            <person name="Chang Q.C."/>
            <person name="Ding S.J."/>
            <person name="Wang X.J."/>
            <person name="Zhu J.G."/>
            <person name="Ruan X.D."/>
            <person name="Zhao L."/>
            <person name="Wei J.T."/>
            <person name="Ye R.Z."/>
            <person name="Que T.C."/>
            <person name="Du C.H."/>
            <person name="Zhou Y.H."/>
            <person name="Cheng J.X."/>
            <person name="Dai P.F."/>
            <person name="Guo W.B."/>
            <person name="Han X.H."/>
            <person name="Huang E.J."/>
            <person name="Li L.F."/>
            <person name="Wei W."/>
            <person name="Gao Y.C."/>
            <person name="Liu J.Z."/>
            <person name="Shao H.Z."/>
            <person name="Wang X."/>
            <person name="Wang C.C."/>
            <person name="Yang T.C."/>
            <person name="Huo Q.B."/>
            <person name="Li W."/>
            <person name="Chen H.Y."/>
            <person name="Chen S.E."/>
            <person name="Zhou L.G."/>
            <person name="Ni X.B."/>
            <person name="Tian J.H."/>
            <person name="Sheng Y."/>
            <person name="Liu T."/>
            <person name="Pan Y.S."/>
            <person name="Xia L.Y."/>
            <person name="Li J."/>
            <person name="Zhao F."/>
            <person name="Cao W.C."/>
        </authorList>
    </citation>
    <scope>NUCLEOTIDE SEQUENCE</scope>
    <source>
        <strain evidence="1">Rsan-2018</strain>
    </source>
</reference>
<name>A0A9D4TBY8_RHISA</name>
<organism evidence="1 2">
    <name type="scientific">Rhipicephalus sanguineus</name>
    <name type="common">Brown dog tick</name>
    <name type="synonym">Ixodes sanguineus</name>
    <dbReference type="NCBI Taxonomy" id="34632"/>
    <lineage>
        <taxon>Eukaryota</taxon>
        <taxon>Metazoa</taxon>
        <taxon>Ecdysozoa</taxon>
        <taxon>Arthropoda</taxon>
        <taxon>Chelicerata</taxon>
        <taxon>Arachnida</taxon>
        <taxon>Acari</taxon>
        <taxon>Parasitiformes</taxon>
        <taxon>Ixodida</taxon>
        <taxon>Ixodoidea</taxon>
        <taxon>Ixodidae</taxon>
        <taxon>Rhipicephalinae</taxon>
        <taxon>Rhipicephalus</taxon>
        <taxon>Rhipicephalus</taxon>
    </lineage>
</organism>
<keyword evidence="2" id="KW-1185">Reference proteome</keyword>
<dbReference type="AlphaFoldDB" id="A0A9D4TBY8"/>
<dbReference type="Proteomes" id="UP000821837">
    <property type="component" value="Chromosome 1"/>
</dbReference>
<dbReference type="EMBL" id="JABSTV010001245">
    <property type="protein sequence ID" value="KAH7984589.1"/>
    <property type="molecule type" value="Genomic_DNA"/>
</dbReference>
<evidence type="ECO:0000313" key="1">
    <source>
        <dbReference type="EMBL" id="KAH7984589.1"/>
    </source>
</evidence>
<dbReference type="GO" id="GO:0003676">
    <property type="term" value="F:nucleic acid binding"/>
    <property type="evidence" value="ECO:0007669"/>
    <property type="project" value="InterPro"/>
</dbReference>
<sequence>MACEAVCHHKSLPFQKPISSQDLCLLKTTQRGQWRTGAIRAQEPAARGKQRPLLRQRLGCAVQGGPKITGSLARKIQRCGYSDLIESVAVLYAPDGPFPDGLYFFLQDSSPIHMANSTACLMEQLGMMLMQFPPQGADMNICENVWG</sequence>
<accession>A0A9D4TBY8</accession>